<proteinExistence type="predicted"/>
<comment type="caution">
    <text evidence="1">The sequence shown here is derived from an EMBL/GenBank/DDBJ whole genome shotgun (WGS) entry which is preliminary data.</text>
</comment>
<name>A0A151P076_ALLMI</name>
<accession>A0A151P076</accession>
<dbReference type="EMBL" id="AKHW03001382">
    <property type="protein sequence ID" value="KYO42546.1"/>
    <property type="molecule type" value="Genomic_DNA"/>
</dbReference>
<organism evidence="1 2">
    <name type="scientific">Alligator mississippiensis</name>
    <name type="common">American alligator</name>
    <dbReference type="NCBI Taxonomy" id="8496"/>
    <lineage>
        <taxon>Eukaryota</taxon>
        <taxon>Metazoa</taxon>
        <taxon>Chordata</taxon>
        <taxon>Craniata</taxon>
        <taxon>Vertebrata</taxon>
        <taxon>Euteleostomi</taxon>
        <taxon>Archelosauria</taxon>
        <taxon>Archosauria</taxon>
        <taxon>Crocodylia</taxon>
        <taxon>Alligatoridae</taxon>
        <taxon>Alligatorinae</taxon>
        <taxon>Alligator</taxon>
    </lineage>
</organism>
<evidence type="ECO:0000313" key="2">
    <source>
        <dbReference type="Proteomes" id="UP000050525"/>
    </source>
</evidence>
<keyword evidence="2" id="KW-1185">Reference proteome</keyword>
<dbReference type="AlphaFoldDB" id="A0A151P076"/>
<dbReference type="Proteomes" id="UP000050525">
    <property type="component" value="Unassembled WGS sequence"/>
</dbReference>
<reference evidence="1 2" key="1">
    <citation type="journal article" date="2012" name="Genome Biol.">
        <title>Sequencing three crocodilian genomes to illuminate the evolution of archosaurs and amniotes.</title>
        <authorList>
            <person name="St John J.A."/>
            <person name="Braun E.L."/>
            <person name="Isberg S.R."/>
            <person name="Miles L.G."/>
            <person name="Chong A.Y."/>
            <person name="Gongora J."/>
            <person name="Dalzell P."/>
            <person name="Moran C."/>
            <person name="Bed'hom B."/>
            <person name="Abzhanov A."/>
            <person name="Burgess S.C."/>
            <person name="Cooksey A.M."/>
            <person name="Castoe T.A."/>
            <person name="Crawford N.G."/>
            <person name="Densmore L.D."/>
            <person name="Drew J.C."/>
            <person name="Edwards S.V."/>
            <person name="Faircloth B.C."/>
            <person name="Fujita M.K."/>
            <person name="Greenwold M.J."/>
            <person name="Hoffmann F.G."/>
            <person name="Howard J.M."/>
            <person name="Iguchi T."/>
            <person name="Janes D.E."/>
            <person name="Khan S.Y."/>
            <person name="Kohno S."/>
            <person name="de Koning A.J."/>
            <person name="Lance S.L."/>
            <person name="McCarthy F.M."/>
            <person name="McCormack J.E."/>
            <person name="Merchant M.E."/>
            <person name="Peterson D.G."/>
            <person name="Pollock D.D."/>
            <person name="Pourmand N."/>
            <person name="Raney B.J."/>
            <person name="Roessler K.A."/>
            <person name="Sanford J.R."/>
            <person name="Sawyer R.H."/>
            <person name="Schmidt C.J."/>
            <person name="Triplett E.W."/>
            <person name="Tuberville T.D."/>
            <person name="Venegas-Anaya M."/>
            <person name="Howard J.T."/>
            <person name="Jarvis E.D."/>
            <person name="Guillette L.J.Jr."/>
            <person name="Glenn T.C."/>
            <person name="Green R.E."/>
            <person name="Ray D.A."/>
        </authorList>
    </citation>
    <scope>NUCLEOTIDE SEQUENCE [LARGE SCALE GENOMIC DNA]</scope>
    <source>
        <strain evidence="1">KSC_2009_1</strain>
    </source>
</reference>
<protein>
    <submittedName>
        <fullName evidence="1">Uncharacterized protein</fullName>
    </submittedName>
</protein>
<sequence length="78" mass="8981">MQNSRFASSVSISREEKRRQLLQRDWLNLLTGLLQSDYKAPTSLGLRKIHLCPPNTPCSTERPSLRLRPCYAGHCRDL</sequence>
<gene>
    <name evidence="1" type="ORF">Y1Q_0000233</name>
</gene>
<evidence type="ECO:0000313" key="1">
    <source>
        <dbReference type="EMBL" id="KYO42546.1"/>
    </source>
</evidence>